<sequence length="340" mass="34690">MIGAGAVAGLLGLVSLVLPAPYVVESPGPTFNTIGELQNKPLIEVAGERTYPVSGALDLTTVYLSGGPNAPVNMLEVLTGWLDPSRSVSPVELVYPPGTTGQQISEQNTAAMVSSQESSVAAALGYLGVDYGQKLSVAGFAPGSVSEGVLQVGDVIETIDGKAVTDIEVLRRGLNASGGSTVELGIRRDGRRTTERIAPKANSEGVYQLGVGLNIDYSFPFRVRIELDNVGGPSAGMMFALGVVDKLTPGQMTGGVHFAGTGTIDSSGEVGPIGGITQKMLGASQSGATVFLAPEDNCGDVVGHVPDGLQVVKVSTLEDAVDAVTHIGRGKDAAALPTCS</sequence>
<feature type="domain" description="Lon proteolytic" evidence="2">
    <location>
        <begin position="229"/>
        <end position="327"/>
    </location>
</feature>
<dbReference type="Pfam" id="PF17820">
    <property type="entry name" value="PDZ_6"/>
    <property type="match status" value="1"/>
</dbReference>
<dbReference type="GO" id="GO:0004176">
    <property type="term" value="F:ATP-dependent peptidase activity"/>
    <property type="evidence" value="ECO:0007669"/>
    <property type="project" value="UniProtKB-UniRule"/>
</dbReference>
<comment type="catalytic activity">
    <reaction evidence="1">
        <text>Hydrolysis of proteins in presence of ATP.</text>
        <dbReference type="EC" id="3.4.21.53"/>
    </reaction>
</comment>
<dbReference type="Proteomes" id="UP000544090">
    <property type="component" value="Unassembled WGS sequence"/>
</dbReference>
<keyword evidence="4" id="KW-1185">Reference proteome</keyword>
<dbReference type="Pfam" id="PF05362">
    <property type="entry name" value="Lon_C"/>
    <property type="match status" value="1"/>
</dbReference>
<dbReference type="InterPro" id="IPR036034">
    <property type="entry name" value="PDZ_sf"/>
</dbReference>
<keyword evidence="1" id="KW-0720">Serine protease</keyword>
<evidence type="ECO:0000313" key="3">
    <source>
        <dbReference type="EMBL" id="NKX53798.1"/>
    </source>
</evidence>
<keyword evidence="1" id="KW-0378">Hydrolase</keyword>
<gene>
    <name evidence="3" type="ORF">HGG74_04415</name>
</gene>
<evidence type="ECO:0000256" key="1">
    <source>
        <dbReference type="PROSITE-ProRule" id="PRU01122"/>
    </source>
</evidence>
<dbReference type="EC" id="3.4.21.53" evidence="1"/>
<dbReference type="InterPro" id="IPR041489">
    <property type="entry name" value="PDZ_6"/>
</dbReference>
<feature type="active site" evidence="1">
    <location>
        <position position="234"/>
    </location>
</feature>
<dbReference type="PANTHER" id="PTHR10046">
    <property type="entry name" value="ATP DEPENDENT LON PROTEASE FAMILY MEMBER"/>
    <property type="match status" value="1"/>
</dbReference>
<dbReference type="InterPro" id="IPR014721">
    <property type="entry name" value="Ribsml_uS5_D2-typ_fold_subgr"/>
</dbReference>
<dbReference type="SMART" id="SM00228">
    <property type="entry name" value="PDZ"/>
    <property type="match status" value="1"/>
</dbReference>
<dbReference type="GO" id="GO:0006508">
    <property type="term" value="P:proteolysis"/>
    <property type="evidence" value="ECO:0007669"/>
    <property type="project" value="UniProtKB-KW"/>
</dbReference>
<organism evidence="3 4">
    <name type="scientific">Arthrobacter mobilis</name>
    <dbReference type="NCBI Taxonomy" id="2724944"/>
    <lineage>
        <taxon>Bacteria</taxon>
        <taxon>Bacillati</taxon>
        <taxon>Actinomycetota</taxon>
        <taxon>Actinomycetes</taxon>
        <taxon>Micrococcales</taxon>
        <taxon>Micrococcaceae</taxon>
        <taxon>Arthrobacter</taxon>
    </lineage>
</organism>
<dbReference type="GO" id="GO:0030163">
    <property type="term" value="P:protein catabolic process"/>
    <property type="evidence" value="ECO:0007669"/>
    <property type="project" value="InterPro"/>
</dbReference>
<dbReference type="InterPro" id="IPR008269">
    <property type="entry name" value="Lon_proteolytic"/>
</dbReference>
<name>A0A7X6K5S0_9MICC</name>
<feature type="active site" evidence="1">
    <location>
        <position position="279"/>
    </location>
</feature>
<dbReference type="PROSITE" id="PS51786">
    <property type="entry name" value="LON_PROTEOLYTIC"/>
    <property type="match status" value="1"/>
</dbReference>
<dbReference type="AlphaFoldDB" id="A0A7X6K5S0"/>
<dbReference type="InterPro" id="IPR001478">
    <property type="entry name" value="PDZ"/>
</dbReference>
<accession>A0A7X6K5S0</accession>
<dbReference type="InterPro" id="IPR020568">
    <property type="entry name" value="Ribosomal_Su5_D2-typ_SF"/>
</dbReference>
<keyword evidence="1" id="KW-0645">Protease</keyword>
<dbReference type="SUPFAM" id="SSF50156">
    <property type="entry name" value="PDZ domain-like"/>
    <property type="match status" value="1"/>
</dbReference>
<dbReference type="InterPro" id="IPR027065">
    <property type="entry name" value="Lon_Prtase"/>
</dbReference>
<comment type="caution">
    <text evidence="3">The sequence shown here is derived from an EMBL/GenBank/DDBJ whole genome shotgun (WGS) entry which is preliminary data.</text>
</comment>
<protein>
    <recommendedName>
        <fullName evidence="1">endopeptidase La</fullName>
        <ecNumber evidence="1">3.4.21.53</ecNumber>
    </recommendedName>
</protein>
<comment type="similarity">
    <text evidence="1">Belongs to the peptidase S16 family.</text>
</comment>
<proteinExistence type="inferred from homology"/>
<dbReference type="Gene3D" id="2.30.42.10">
    <property type="match status" value="1"/>
</dbReference>
<evidence type="ECO:0000313" key="4">
    <source>
        <dbReference type="Proteomes" id="UP000544090"/>
    </source>
</evidence>
<dbReference type="Gene3D" id="3.30.230.10">
    <property type="match status" value="1"/>
</dbReference>
<dbReference type="GO" id="GO:0004252">
    <property type="term" value="F:serine-type endopeptidase activity"/>
    <property type="evidence" value="ECO:0007669"/>
    <property type="project" value="UniProtKB-UniRule"/>
</dbReference>
<dbReference type="EMBL" id="JAAZSQ010000002">
    <property type="protein sequence ID" value="NKX53798.1"/>
    <property type="molecule type" value="Genomic_DNA"/>
</dbReference>
<evidence type="ECO:0000259" key="2">
    <source>
        <dbReference type="PROSITE" id="PS51786"/>
    </source>
</evidence>
<dbReference type="SUPFAM" id="SSF54211">
    <property type="entry name" value="Ribosomal protein S5 domain 2-like"/>
    <property type="match status" value="1"/>
</dbReference>
<reference evidence="3 4" key="1">
    <citation type="submission" date="2020-04" db="EMBL/GenBank/DDBJ databases">
        <title>Arthrobacter sp. nov.</title>
        <authorList>
            <person name="Liu S."/>
        </authorList>
    </citation>
    <scope>NUCLEOTIDE SEQUENCE [LARGE SCALE GENOMIC DNA]</scope>
    <source>
        <strain evidence="3 4">E918</strain>
    </source>
</reference>
<dbReference type="GO" id="GO:0005524">
    <property type="term" value="F:ATP binding"/>
    <property type="evidence" value="ECO:0007669"/>
    <property type="project" value="InterPro"/>
</dbReference>